<keyword evidence="2" id="KW-0493">Microtubule</keyword>
<reference evidence="5" key="1">
    <citation type="submission" date="2016-06" db="UniProtKB">
        <authorList>
            <consortium name="WormBaseParasite"/>
        </authorList>
    </citation>
    <scope>IDENTIFICATION</scope>
</reference>
<keyword evidence="3" id="KW-0547">Nucleotide-binding</keyword>
<name>A0A183IZW7_9BILA</name>
<organism evidence="5">
    <name type="scientific">Soboliphyme baturini</name>
    <dbReference type="NCBI Taxonomy" id="241478"/>
    <lineage>
        <taxon>Eukaryota</taxon>
        <taxon>Metazoa</taxon>
        <taxon>Ecdysozoa</taxon>
        <taxon>Nematoda</taxon>
        <taxon>Enoplea</taxon>
        <taxon>Dorylaimia</taxon>
        <taxon>Dioctophymatida</taxon>
        <taxon>Dioctophymatoidea</taxon>
        <taxon>Soboliphymatidae</taxon>
        <taxon>Soboliphyme</taxon>
    </lineage>
</organism>
<dbReference type="GO" id="GO:0005525">
    <property type="term" value="F:GTP binding"/>
    <property type="evidence" value="ECO:0007669"/>
    <property type="project" value="UniProtKB-KW"/>
</dbReference>
<dbReference type="GO" id="GO:0007017">
    <property type="term" value="P:microtubule-based process"/>
    <property type="evidence" value="ECO:0007669"/>
    <property type="project" value="InterPro"/>
</dbReference>
<evidence type="ECO:0000256" key="3">
    <source>
        <dbReference type="ARBA" id="ARBA00022741"/>
    </source>
</evidence>
<evidence type="ECO:0000256" key="2">
    <source>
        <dbReference type="ARBA" id="ARBA00022701"/>
    </source>
</evidence>
<proteinExistence type="inferred from homology"/>
<dbReference type="AlphaFoldDB" id="A0A183IZW7"/>
<dbReference type="InterPro" id="IPR000217">
    <property type="entry name" value="Tubulin"/>
</dbReference>
<dbReference type="SUPFAM" id="SSF52490">
    <property type="entry name" value="Tubulin nucleotide-binding domain-like"/>
    <property type="match status" value="1"/>
</dbReference>
<dbReference type="GO" id="GO:0005874">
    <property type="term" value="C:microtubule"/>
    <property type="evidence" value="ECO:0007669"/>
    <property type="project" value="UniProtKB-KW"/>
</dbReference>
<evidence type="ECO:0000256" key="4">
    <source>
        <dbReference type="ARBA" id="ARBA00023134"/>
    </source>
</evidence>
<dbReference type="InterPro" id="IPR036525">
    <property type="entry name" value="Tubulin/FtsZ_GTPase_sf"/>
</dbReference>
<evidence type="ECO:0000256" key="1">
    <source>
        <dbReference type="ARBA" id="ARBA00009636"/>
    </source>
</evidence>
<accession>A0A183IZW7</accession>
<sequence length="196" mass="22195">MRRIRIIPAKVVWANEGEHFWLKRERPASAAAKLEQSSGVILNEHGIDATGTYHGDFDLRLELIGYVSKLGSSNDSVRRSVYQLVENTQETFCTDNETLYDICFCTLKLTILTYEDLMNLVSATVSGVKTCLRVSAERRLTETSRLRDSICASTFLTRGEAKDTFRNTYFTRTYSADVRCQKMMVLAILVTDDVSP</sequence>
<comment type="similarity">
    <text evidence="1">Belongs to the tubulin family.</text>
</comment>
<protein>
    <submittedName>
        <fullName evidence="5">Coat protein</fullName>
    </submittedName>
</protein>
<dbReference type="WBParaSite" id="SBAD_0000949401-mRNA-1">
    <property type="protein sequence ID" value="SBAD_0000949401-mRNA-1"/>
    <property type="gene ID" value="SBAD_0000949401"/>
</dbReference>
<evidence type="ECO:0000313" key="5">
    <source>
        <dbReference type="WBParaSite" id="SBAD_0000949401-mRNA-1"/>
    </source>
</evidence>
<dbReference type="PANTHER" id="PTHR11588">
    <property type="entry name" value="TUBULIN"/>
    <property type="match status" value="1"/>
</dbReference>
<keyword evidence="4" id="KW-0342">GTP-binding</keyword>
<dbReference type="Gene3D" id="3.40.50.1440">
    <property type="entry name" value="Tubulin/FtsZ, GTPase domain"/>
    <property type="match status" value="1"/>
</dbReference>